<accession>I7ZDF3</accession>
<reference evidence="1 2" key="1">
    <citation type="journal article" date="2012" name="J. Bacteriol.">
        <title>Genome Sequence of n-Alkane-Degrading Hydrocarboniphaga effusa Strain AP103T (ATCC BAA-332T).</title>
        <authorList>
            <person name="Chang H.K."/>
            <person name="Zylstra G.J."/>
            <person name="Chae J.C."/>
        </authorList>
    </citation>
    <scope>NUCLEOTIDE SEQUENCE [LARGE SCALE GENOMIC DNA]</scope>
    <source>
        <strain evidence="1 2">AP103</strain>
    </source>
</reference>
<dbReference type="Proteomes" id="UP000003704">
    <property type="component" value="Unassembled WGS sequence"/>
</dbReference>
<gene>
    <name evidence="1" type="ORF">WQQ_33140</name>
</gene>
<dbReference type="EMBL" id="AKGD01000002">
    <property type="protein sequence ID" value="EIT69732.1"/>
    <property type="molecule type" value="Genomic_DNA"/>
</dbReference>
<name>I7ZDF3_9GAMM</name>
<sequence>MTSPHDQHRLGRFLCRHCTLLSSLLGLCNLTRVGILGVTLKAPP</sequence>
<comment type="caution">
    <text evidence="1">The sequence shown here is derived from an EMBL/GenBank/DDBJ whole genome shotgun (WGS) entry which is preliminary data.</text>
</comment>
<keyword evidence="2" id="KW-1185">Reference proteome</keyword>
<dbReference type="AlphaFoldDB" id="I7ZDF3"/>
<proteinExistence type="predicted"/>
<evidence type="ECO:0000313" key="2">
    <source>
        <dbReference type="Proteomes" id="UP000003704"/>
    </source>
</evidence>
<evidence type="ECO:0000313" key="1">
    <source>
        <dbReference type="EMBL" id="EIT69732.1"/>
    </source>
</evidence>
<organism evidence="1 2">
    <name type="scientific">Hydrocarboniphaga effusa AP103</name>
    <dbReference type="NCBI Taxonomy" id="1172194"/>
    <lineage>
        <taxon>Bacteria</taxon>
        <taxon>Pseudomonadati</taxon>
        <taxon>Pseudomonadota</taxon>
        <taxon>Gammaproteobacteria</taxon>
        <taxon>Nevskiales</taxon>
        <taxon>Nevskiaceae</taxon>
        <taxon>Hydrocarboniphaga</taxon>
    </lineage>
</organism>
<protein>
    <submittedName>
        <fullName evidence="1">Uncharacterized protein</fullName>
    </submittedName>
</protein>